<feature type="chain" id="PRO_5025429839" evidence="2">
    <location>
        <begin position="19"/>
        <end position="215"/>
    </location>
</feature>
<keyword evidence="2" id="KW-0732">Signal</keyword>
<name>A0A6A6CMA2_ZASCE</name>
<feature type="compositionally biased region" description="Gly residues" evidence="1">
    <location>
        <begin position="125"/>
        <end position="137"/>
    </location>
</feature>
<dbReference type="Proteomes" id="UP000799537">
    <property type="component" value="Unassembled WGS sequence"/>
</dbReference>
<proteinExistence type="predicted"/>
<protein>
    <submittedName>
        <fullName evidence="3">Uncharacterized protein</fullName>
    </submittedName>
</protein>
<evidence type="ECO:0000256" key="1">
    <source>
        <dbReference type="SAM" id="MobiDB-lite"/>
    </source>
</evidence>
<feature type="signal peptide" evidence="2">
    <location>
        <begin position="1"/>
        <end position="18"/>
    </location>
</feature>
<feature type="region of interest" description="Disordered" evidence="1">
    <location>
        <begin position="163"/>
        <end position="215"/>
    </location>
</feature>
<evidence type="ECO:0000256" key="2">
    <source>
        <dbReference type="SAM" id="SignalP"/>
    </source>
</evidence>
<evidence type="ECO:0000313" key="3">
    <source>
        <dbReference type="EMBL" id="KAF2166869.1"/>
    </source>
</evidence>
<evidence type="ECO:0000313" key="4">
    <source>
        <dbReference type="Proteomes" id="UP000799537"/>
    </source>
</evidence>
<keyword evidence="4" id="KW-1185">Reference proteome</keyword>
<feature type="region of interest" description="Disordered" evidence="1">
    <location>
        <begin position="104"/>
        <end position="138"/>
    </location>
</feature>
<feature type="compositionally biased region" description="Polar residues" evidence="1">
    <location>
        <begin position="170"/>
        <end position="179"/>
    </location>
</feature>
<sequence>MRLTHLLPLLTATTTTLAAPLPQDIALLGMCVTGRRGPDGHKTCHDGPGLFTSLFASGPGAAAANAAGGGGRSRGMLRRRGEEAAELGIGGLLGNLPVLSSLFGMGDQSKKTPSAGTGTSPSSSSGGGGGGGLGGLGLKKERRGEEAGIGDLFSSLPLVGSLLGGGKPKNSPSTPSPQMNAVPGAVPGQMGGSGAGAGAGMTNGRKQHLGGMIGI</sequence>
<reference evidence="3" key="1">
    <citation type="journal article" date="2020" name="Stud. Mycol.">
        <title>101 Dothideomycetes genomes: a test case for predicting lifestyles and emergence of pathogens.</title>
        <authorList>
            <person name="Haridas S."/>
            <person name="Albert R."/>
            <person name="Binder M."/>
            <person name="Bloem J."/>
            <person name="Labutti K."/>
            <person name="Salamov A."/>
            <person name="Andreopoulos B."/>
            <person name="Baker S."/>
            <person name="Barry K."/>
            <person name="Bills G."/>
            <person name="Bluhm B."/>
            <person name="Cannon C."/>
            <person name="Castanera R."/>
            <person name="Culley D."/>
            <person name="Daum C."/>
            <person name="Ezra D."/>
            <person name="Gonzalez J."/>
            <person name="Henrissat B."/>
            <person name="Kuo A."/>
            <person name="Liang C."/>
            <person name="Lipzen A."/>
            <person name="Lutzoni F."/>
            <person name="Magnuson J."/>
            <person name="Mondo S."/>
            <person name="Nolan M."/>
            <person name="Ohm R."/>
            <person name="Pangilinan J."/>
            <person name="Park H.-J."/>
            <person name="Ramirez L."/>
            <person name="Alfaro M."/>
            <person name="Sun H."/>
            <person name="Tritt A."/>
            <person name="Yoshinaga Y."/>
            <person name="Zwiers L.-H."/>
            <person name="Turgeon B."/>
            <person name="Goodwin S."/>
            <person name="Spatafora J."/>
            <person name="Crous P."/>
            <person name="Grigoriev I."/>
        </authorList>
    </citation>
    <scope>NUCLEOTIDE SEQUENCE</scope>
    <source>
        <strain evidence="3">ATCC 36951</strain>
    </source>
</reference>
<organism evidence="3 4">
    <name type="scientific">Zasmidium cellare ATCC 36951</name>
    <dbReference type="NCBI Taxonomy" id="1080233"/>
    <lineage>
        <taxon>Eukaryota</taxon>
        <taxon>Fungi</taxon>
        <taxon>Dikarya</taxon>
        <taxon>Ascomycota</taxon>
        <taxon>Pezizomycotina</taxon>
        <taxon>Dothideomycetes</taxon>
        <taxon>Dothideomycetidae</taxon>
        <taxon>Mycosphaerellales</taxon>
        <taxon>Mycosphaerellaceae</taxon>
        <taxon>Zasmidium</taxon>
    </lineage>
</organism>
<dbReference type="AlphaFoldDB" id="A0A6A6CMA2"/>
<feature type="compositionally biased region" description="Gly residues" evidence="1">
    <location>
        <begin position="189"/>
        <end position="201"/>
    </location>
</feature>
<gene>
    <name evidence="3" type="ORF">M409DRAFT_22922</name>
</gene>
<dbReference type="GeneID" id="54559823"/>
<feature type="compositionally biased region" description="Low complexity" evidence="1">
    <location>
        <begin position="112"/>
        <end position="124"/>
    </location>
</feature>
<accession>A0A6A6CMA2</accession>
<dbReference type="RefSeq" id="XP_033667758.1">
    <property type="nucleotide sequence ID" value="XM_033806551.1"/>
</dbReference>
<dbReference type="EMBL" id="ML993595">
    <property type="protein sequence ID" value="KAF2166869.1"/>
    <property type="molecule type" value="Genomic_DNA"/>
</dbReference>